<dbReference type="InterPro" id="IPR036259">
    <property type="entry name" value="MFS_trans_sf"/>
</dbReference>
<keyword evidence="4 5" id="KW-0472">Membrane</keyword>
<sequence length="568" mass="64050">MVATVSNQSNKSKDEVDYDDLLTSAGELGWYQWRLFFAVCPFFAFGAFSYFSQIFITETSPNYWCRIPELANMTDISRRDLGIPKDVNSRFGYSQCEMYAVNWTEVLAAGQEPNSNWSKVPCQHGWEFNKTEIPYPTIGSDMEWVCDKNSYQATAQSMFFVGSILGGIILGWVADRFGRIPAIISSCLVGCIGGVASTFARNFIEFTAARFVMGISYDTCLTMPYLVILEYIAPKYRTFVANFSFAVFFSLFITTLPWIALACGHWKIISLATSLPLGFAVFTKFVLPESPRWLLSKGYVDEATQKILVISRTNKKKLPPGIIEKFKLSTSKSTKEQNQNWLECLRRPGTRKMFILMCLEYTCCVIVFDGIVRCIGQLDYDFFITFSAMSFTELPSVLIVAFAMDYTGRRWLCIVSMGIGTIFCILIIFSTTGMHSMIYAVVARFGINIGFSVSLQWCAEILPTSVRGSGIAMVHICGYIATLLSPYIAYLQVFYYWLPLTIFSVICALGMIIAFALPETALKAMPNTFEEADELSRNQCLFSIPFLEARRENNKVVGQNNPSFECEL</sequence>
<feature type="transmembrane region" description="Helical" evidence="5">
    <location>
        <begin position="382"/>
        <end position="404"/>
    </location>
</feature>
<dbReference type="Proteomes" id="UP000494256">
    <property type="component" value="Unassembled WGS sequence"/>
</dbReference>
<dbReference type="GO" id="GO:0016020">
    <property type="term" value="C:membrane"/>
    <property type="evidence" value="ECO:0007669"/>
    <property type="project" value="UniProtKB-SubCell"/>
</dbReference>
<feature type="domain" description="Major facilitator superfamily (MFS) profile" evidence="6">
    <location>
        <begin position="98"/>
        <end position="522"/>
    </location>
</feature>
<reference evidence="7 8" key="1">
    <citation type="submission" date="2020-04" db="EMBL/GenBank/DDBJ databases">
        <authorList>
            <person name="Wallbank WR R."/>
            <person name="Pardo Diaz C."/>
            <person name="Kozak K."/>
            <person name="Martin S."/>
            <person name="Jiggins C."/>
            <person name="Moest M."/>
            <person name="Warren A I."/>
            <person name="Byers J.R.P. K."/>
            <person name="Montejo-Kovacevich G."/>
            <person name="Yen C E."/>
        </authorList>
    </citation>
    <scope>NUCLEOTIDE SEQUENCE [LARGE SCALE GENOMIC DNA]</scope>
</reference>
<feature type="transmembrane region" description="Helical" evidence="5">
    <location>
        <begin position="496"/>
        <end position="517"/>
    </location>
</feature>
<proteinExistence type="predicted"/>
<feature type="transmembrane region" description="Helical" evidence="5">
    <location>
        <begin position="31"/>
        <end position="51"/>
    </location>
</feature>
<dbReference type="OrthoDB" id="6351205at2759"/>
<comment type="caution">
    <text evidence="7">The sequence shown here is derived from an EMBL/GenBank/DDBJ whole genome shotgun (WGS) entry which is preliminary data.</text>
</comment>
<feature type="transmembrane region" description="Helical" evidence="5">
    <location>
        <begin position="157"/>
        <end position="174"/>
    </location>
</feature>
<feature type="transmembrane region" description="Helical" evidence="5">
    <location>
        <begin position="266"/>
        <end position="287"/>
    </location>
</feature>
<feature type="transmembrane region" description="Helical" evidence="5">
    <location>
        <begin position="239"/>
        <end position="260"/>
    </location>
</feature>
<dbReference type="AlphaFoldDB" id="A0A8S1A1R6"/>
<name>A0A8S1A1R6_ARCPL</name>
<feature type="transmembrane region" description="Helical" evidence="5">
    <location>
        <begin position="437"/>
        <end position="459"/>
    </location>
</feature>
<dbReference type="GO" id="GO:0022857">
    <property type="term" value="F:transmembrane transporter activity"/>
    <property type="evidence" value="ECO:0007669"/>
    <property type="project" value="InterPro"/>
</dbReference>
<dbReference type="Gene3D" id="1.20.1250.20">
    <property type="entry name" value="MFS general substrate transporter like domains"/>
    <property type="match status" value="1"/>
</dbReference>
<dbReference type="Pfam" id="PF00083">
    <property type="entry name" value="Sugar_tr"/>
    <property type="match status" value="1"/>
</dbReference>
<organism evidence="7 8">
    <name type="scientific">Arctia plantaginis</name>
    <name type="common">Wood tiger moth</name>
    <name type="synonym">Phalaena plantaginis</name>
    <dbReference type="NCBI Taxonomy" id="874455"/>
    <lineage>
        <taxon>Eukaryota</taxon>
        <taxon>Metazoa</taxon>
        <taxon>Ecdysozoa</taxon>
        <taxon>Arthropoda</taxon>
        <taxon>Hexapoda</taxon>
        <taxon>Insecta</taxon>
        <taxon>Pterygota</taxon>
        <taxon>Neoptera</taxon>
        <taxon>Endopterygota</taxon>
        <taxon>Lepidoptera</taxon>
        <taxon>Glossata</taxon>
        <taxon>Ditrysia</taxon>
        <taxon>Noctuoidea</taxon>
        <taxon>Erebidae</taxon>
        <taxon>Arctiinae</taxon>
        <taxon>Arctia</taxon>
    </lineage>
</organism>
<evidence type="ECO:0000313" key="7">
    <source>
        <dbReference type="EMBL" id="CAB3239243.1"/>
    </source>
</evidence>
<protein>
    <recommendedName>
        <fullName evidence="6">Major facilitator superfamily (MFS) profile domain-containing protein</fullName>
    </recommendedName>
</protein>
<evidence type="ECO:0000256" key="5">
    <source>
        <dbReference type="SAM" id="Phobius"/>
    </source>
</evidence>
<keyword evidence="3 5" id="KW-1133">Transmembrane helix</keyword>
<dbReference type="PANTHER" id="PTHR24064">
    <property type="entry name" value="SOLUTE CARRIER FAMILY 22 MEMBER"/>
    <property type="match status" value="1"/>
</dbReference>
<evidence type="ECO:0000259" key="6">
    <source>
        <dbReference type="PROSITE" id="PS50850"/>
    </source>
</evidence>
<gene>
    <name evidence="7" type="ORF">APLA_LOCUS8585</name>
</gene>
<evidence type="ECO:0000256" key="2">
    <source>
        <dbReference type="ARBA" id="ARBA00022692"/>
    </source>
</evidence>
<feature type="transmembrane region" description="Helical" evidence="5">
    <location>
        <begin position="411"/>
        <end position="431"/>
    </location>
</feature>
<feature type="transmembrane region" description="Helical" evidence="5">
    <location>
        <begin position="180"/>
        <end position="200"/>
    </location>
</feature>
<feature type="transmembrane region" description="Helical" evidence="5">
    <location>
        <begin position="471"/>
        <end position="490"/>
    </location>
</feature>
<comment type="subcellular location">
    <subcellularLocation>
        <location evidence="1">Membrane</location>
        <topology evidence="1">Multi-pass membrane protein</topology>
    </subcellularLocation>
</comment>
<accession>A0A8S1A1R6</accession>
<feature type="transmembrane region" description="Helical" evidence="5">
    <location>
        <begin position="354"/>
        <end position="376"/>
    </location>
</feature>
<dbReference type="SUPFAM" id="SSF103473">
    <property type="entry name" value="MFS general substrate transporter"/>
    <property type="match status" value="1"/>
</dbReference>
<evidence type="ECO:0000313" key="8">
    <source>
        <dbReference type="Proteomes" id="UP000494256"/>
    </source>
</evidence>
<keyword evidence="2 5" id="KW-0812">Transmembrane</keyword>
<dbReference type="EMBL" id="CADEBD010000308">
    <property type="protein sequence ID" value="CAB3239243.1"/>
    <property type="molecule type" value="Genomic_DNA"/>
</dbReference>
<dbReference type="PROSITE" id="PS50850">
    <property type="entry name" value="MFS"/>
    <property type="match status" value="1"/>
</dbReference>
<evidence type="ECO:0000256" key="3">
    <source>
        <dbReference type="ARBA" id="ARBA00022989"/>
    </source>
</evidence>
<evidence type="ECO:0000256" key="4">
    <source>
        <dbReference type="ARBA" id="ARBA00023136"/>
    </source>
</evidence>
<dbReference type="InterPro" id="IPR005828">
    <property type="entry name" value="MFS_sugar_transport-like"/>
</dbReference>
<dbReference type="InterPro" id="IPR020846">
    <property type="entry name" value="MFS_dom"/>
</dbReference>
<evidence type="ECO:0000256" key="1">
    <source>
        <dbReference type="ARBA" id="ARBA00004141"/>
    </source>
</evidence>